<evidence type="ECO:0000313" key="3">
    <source>
        <dbReference type="Proteomes" id="UP000293719"/>
    </source>
</evidence>
<dbReference type="InterPro" id="IPR011335">
    <property type="entry name" value="Restrct_endonuc-II-like"/>
</dbReference>
<feature type="domain" description="Putative restriction endonuclease" evidence="1">
    <location>
        <begin position="31"/>
        <end position="181"/>
    </location>
</feature>
<keyword evidence="2" id="KW-0378">Hydrolase</keyword>
<accession>A0A4P6V0J6</accession>
<dbReference type="KEGG" id="rpod:E0E05_05130"/>
<dbReference type="SUPFAM" id="SSF52980">
    <property type="entry name" value="Restriction endonuclease-like"/>
    <property type="match status" value="1"/>
</dbReference>
<keyword evidence="2" id="KW-0255">Endonuclease</keyword>
<gene>
    <name evidence="2" type="ORF">E0E05_05130</name>
</gene>
<keyword evidence="3" id="KW-1185">Reference proteome</keyword>
<proteinExistence type="predicted"/>
<dbReference type="InterPro" id="IPR008538">
    <property type="entry name" value="Uma2"/>
</dbReference>
<dbReference type="OrthoDB" id="196625at2"/>
<protein>
    <submittedName>
        <fullName evidence="2">Uma2 family endonuclease</fullName>
    </submittedName>
</protein>
<dbReference type="Proteomes" id="UP000293719">
    <property type="component" value="Chromosome"/>
</dbReference>
<reference evidence="2 3" key="1">
    <citation type="journal article" date="2017" name="Int. J. Syst. Evol. Microbiol.">
        <title>Roseitalea porphyridii gen. nov., sp. nov., isolated from a red alga, and reclassification of Hoeflea suaedae Chung et al. 2013 as Pseudohoeflea suaedae gen. nov., comb. nov.</title>
        <authorList>
            <person name="Hyeon J.W."/>
            <person name="Jeong S.E."/>
            <person name="Baek K."/>
            <person name="Jeon C.O."/>
        </authorList>
    </citation>
    <scope>NUCLEOTIDE SEQUENCE [LARGE SCALE GENOMIC DNA]</scope>
    <source>
        <strain evidence="2 3">MA7-20</strain>
    </source>
</reference>
<dbReference type="AlphaFoldDB" id="A0A4P6V0J6"/>
<dbReference type="CDD" id="cd06260">
    <property type="entry name" value="DUF820-like"/>
    <property type="match status" value="1"/>
</dbReference>
<keyword evidence="2" id="KW-0540">Nuclease</keyword>
<dbReference type="Gene3D" id="3.90.1570.10">
    <property type="entry name" value="tt1808, chain A"/>
    <property type="match status" value="1"/>
</dbReference>
<evidence type="ECO:0000313" key="2">
    <source>
        <dbReference type="EMBL" id="QBK30036.1"/>
    </source>
</evidence>
<organism evidence="2 3">
    <name type="scientific">Roseitalea porphyridii</name>
    <dbReference type="NCBI Taxonomy" id="1852022"/>
    <lineage>
        <taxon>Bacteria</taxon>
        <taxon>Pseudomonadati</taxon>
        <taxon>Pseudomonadota</taxon>
        <taxon>Alphaproteobacteria</taxon>
        <taxon>Hyphomicrobiales</taxon>
        <taxon>Ahrensiaceae</taxon>
        <taxon>Roseitalea</taxon>
    </lineage>
</organism>
<dbReference type="PANTHER" id="PTHR35400:SF3">
    <property type="entry name" value="SLL1072 PROTEIN"/>
    <property type="match status" value="1"/>
</dbReference>
<dbReference type="Pfam" id="PF05685">
    <property type="entry name" value="Uma2"/>
    <property type="match status" value="1"/>
</dbReference>
<name>A0A4P6V0J6_9HYPH</name>
<dbReference type="EMBL" id="CP036532">
    <property type="protein sequence ID" value="QBK30036.1"/>
    <property type="molecule type" value="Genomic_DNA"/>
</dbReference>
<evidence type="ECO:0000259" key="1">
    <source>
        <dbReference type="Pfam" id="PF05685"/>
    </source>
</evidence>
<dbReference type="PANTHER" id="PTHR35400">
    <property type="entry name" value="SLR1083 PROTEIN"/>
    <property type="match status" value="1"/>
</dbReference>
<dbReference type="GO" id="GO:0004519">
    <property type="term" value="F:endonuclease activity"/>
    <property type="evidence" value="ECO:0007669"/>
    <property type="project" value="UniProtKB-KW"/>
</dbReference>
<sequence>MTVHVTQAAEGLPRRPFTIADVERMVEIGVIGRDERFELIGGEIVPMSPKGIRHERLKQWLATWLYTNLTPDYQVIPETTFRLSDDTYLQPDFIVYGKDTDLADLRGDTCLLAIEIADSSLAYDLGHKPAIYAGFGVREMWVIDVRSLQTHVHRDPTPTGYRTVFQRSPEDRLTALAIPGHVLMLAGYA</sequence>
<dbReference type="InterPro" id="IPR012296">
    <property type="entry name" value="Nuclease_put_TT1808"/>
</dbReference>